<dbReference type="EMBL" id="WISB01000149">
    <property type="protein sequence ID" value="MQW72381.1"/>
    <property type="molecule type" value="Genomic_DNA"/>
</dbReference>
<organism evidence="2">
    <name type="scientific">Sinorhizobium medicae</name>
    <dbReference type="NCBI Taxonomy" id="110321"/>
    <lineage>
        <taxon>Bacteria</taxon>
        <taxon>Pseudomonadati</taxon>
        <taxon>Pseudomonadota</taxon>
        <taxon>Alphaproteobacteria</taxon>
        <taxon>Hyphomicrobiales</taxon>
        <taxon>Rhizobiaceae</taxon>
        <taxon>Sinorhizobium/Ensifer group</taxon>
        <taxon>Sinorhizobium</taxon>
    </lineage>
</organism>
<protein>
    <submittedName>
        <fullName evidence="2">Uncharacterized protein</fullName>
    </submittedName>
</protein>
<reference evidence="2" key="1">
    <citation type="journal article" date="2013" name="Genome Biol.">
        <title>Comparative genomics of the core and accessory genomes of 48 Sinorhizobium strains comprising five genospecies.</title>
        <authorList>
            <person name="Sugawara M."/>
            <person name="Epstein B."/>
            <person name="Badgley B.D."/>
            <person name="Unno T."/>
            <person name="Xu L."/>
            <person name="Reese J."/>
            <person name="Gyaneshwar P."/>
            <person name="Denny R."/>
            <person name="Mudge J."/>
            <person name="Bharti A.K."/>
            <person name="Farmer A.D."/>
            <person name="May G.D."/>
            <person name="Woodward J.E."/>
            <person name="Medigue C."/>
            <person name="Vallenet D."/>
            <person name="Lajus A."/>
            <person name="Rouy Z."/>
            <person name="Martinez-Vaz B."/>
            <person name="Tiffin P."/>
            <person name="Young N.D."/>
            <person name="Sadowsky M.J."/>
        </authorList>
    </citation>
    <scope>NUCLEOTIDE SEQUENCE</scope>
    <source>
        <strain evidence="2">M1</strain>
    </source>
</reference>
<accession>A0A6G1WRN6</accession>
<gene>
    <name evidence="2" type="ORF">GHJ91_25475</name>
</gene>
<proteinExistence type="predicted"/>
<feature type="compositionally biased region" description="Low complexity" evidence="1">
    <location>
        <begin position="46"/>
        <end position="55"/>
    </location>
</feature>
<evidence type="ECO:0000256" key="1">
    <source>
        <dbReference type="SAM" id="MobiDB-lite"/>
    </source>
</evidence>
<name>A0A6G1WRN6_9HYPH</name>
<dbReference type="AlphaFoldDB" id="A0A6G1WRN6"/>
<feature type="region of interest" description="Disordered" evidence="1">
    <location>
        <begin position="41"/>
        <end position="74"/>
    </location>
</feature>
<sequence length="74" mass="7946">MKRAPDGRYLSLVLQRLEDGYSLIIASSSSYGDTLLQQQRSRVLPSAGARGSSRSAEGRLHPPGGGLRSGSRYP</sequence>
<comment type="caution">
    <text evidence="2">The sequence shown here is derived from an EMBL/GenBank/DDBJ whole genome shotgun (WGS) entry which is preliminary data.</text>
</comment>
<evidence type="ECO:0000313" key="2">
    <source>
        <dbReference type="EMBL" id="MQW72381.1"/>
    </source>
</evidence>